<dbReference type="EMBL" id="KI911153">
    <property type="protein sequence ID" value="ETS00247.1"/>
    <property type="molecule type" value="Genomic_DNA"/>
</dbReference>
<feature type="compositionally biased region" description="Acidic residues" evidence="7">
    <location>
        <begin position="105"/>
        <end position="119"/>
    </location>
</feature>
<dbReference type="PANTHER" id="PTHR15301">
    <property type="entry name" value="INSULIN-INDUCED GENE 1"/>
    <property type="match status" value="1"/>
</dbReference>
<evidence type="ECO:0000256" key="5">
    <source>
        <dbReference type="ARBA" id="ARBA00022989"/>
    </source>
</evidence>
<name>A0A024S7Q8_HYPJR</name>
<feature type="transmembrane region" description="Helical" evidence="8">
    <location>
        <begin position="396"/>
        <end position="414"/>
    </location>
</feature>
<evidence type="ECO:0000256" key="2">
    <source>
        <dbReference type="ARBA" id="ARBA00007475"/>
    </source>
</evidence>
<evidence type="ECO:0000256" key="3">
    <source>
        <dbReference type="ARBA" id="ARBA00022692"/>
    </source>
</evidence>
<protein>
    <recommendedName>
        <fullName evidence="11">INSIG domain-containing protein</fullName>
    </recommendedName>
</protein>
<feature type="compositionally biased region" description="Polar residues" evidence="7">
    <location>
        <begin position="153"/>
        <end position="164"/>
    </location>
</feature>
<evidence type="ECO:0008006" key="11">
    <source>
        <dbReference type="Google" id="ProtNLM"/>
    </source>
</evidence>
<dbReference type="OrthoDB" id="205546at2759"/>
<keyword evidence="6 8" id="KW-0472">Membrane</keyword>
<comment type="subcellular location">
    <subcellularLocation>
        <location evidence="1">Endoplasmic reticulum membrane</location>
        <topology evidence="1">Multi-pass membrane protein</topology>
    </subcellularLocation>
</comment>
<dbReference type="Proteomes" id="UP000024376">
    <property type="component" value="Unassembled WGS sequence"/>
</dbReference>
<feature type="transmembrane region" description="Helical" evidence="8">
    <location>
        <begin position="190"/>
        <end position="208"/>
    </location>
</feature>
<evidence type="ECO:0000256" key="4">
    <source>
        <dbReference type="ARBA" id="ARBA00022824"/>
    </source>
</evidence>
<keyword evidence="3 8" id="KW-0812">Transmembrane</keyword>
<proteinExistence type="inferred from homology"/>
<evidence type="ECO:0000256" key="6">
    <source>
        <dbReference type="ARBA" id="ARBA00023136"/>
    </source>
</evidence>
<keyword evidence="4" id="KW-0256">Endoplasmic reticulum</keyword>
<evidence type="ECO:0000256" key="1">
    <source>
        <dbReference type="ARBA" id="ARBA00004477"/>
    </source>
</evidence>
<dbReference type="GO" id="GO:0016126">
    <property type="term" value="P:sterol biosynthetic process"/>
    <property type="evidence" value="ECO:0007669"/>
    <property type="project" value="TreeGrafter"/>
</dbReference>
<feature type="region of interest" description="Disordered" evidence="7">
    <location>
        <begin position="105"/>
        <end position="181"/>
    </location>
</feature>
<dbReference type="KEGG" id="trr:M419DRAFT_131841"/>
<evidence type="ECO:0000313" key="9">
    <source>
        <dbReference type="EMBL" id="ETS00247.1"/>
    </source>
</evidence>
<feature type="compositionally biased region" description="Low complexity" evidence="7">
    <location>
        <begin position="165"/>
        <end position="181"/>
    </location>
</feature>
<feature type="transmembrane region" description="Helical" evidence="8">
    <location>
        <begin position="333"/>
        <end position="352"/>
    </location>
</feature>
<evidence type="ECO:0000256" key="7">
    <source>
        <dbReference type="SAM" id="MobiDB-lite"/>
    </source>
</evidence>
<feature type="transmembrane region" description="Helical" evidence="8">
    <location>
        <begin position="228"/>
        <end position="250"/>
    </location>
</feature>
<dbReference type="AlphaFoldDB" id="A0A024S7Q8"/>
<evidence type="ECO:0000256" key="8">
    <source>
        <dbReference type="SAM" id="Phobius"/>
    </source>
</evidence>
<dbReference type="HOGENOM" id="CLU_039316_1_0_1"/>
<sequence>MSDSADGPPLFRPIPRRPFVFDLRSSTPQSITPPKDDDDSDDDEQRLADEILLDRFRRDLLKSGFVGSRPSNDSPPDSPRLLAQSDSVADLNSSTLAGIYDCSDQEDVFNGADDDEDEELRSPWGTGAESPVKRRDSLSRGTYELMRDRSRRQSYASTDASRLRQQQQQQHQQQQPPSPASRAAWLASRALVLFVLGAGYGVLVTHLHQEQGLLQLSDAGTGMPRYNGSYTAMWGFALAGVAMGALQPWVDGEWDRIFGRQQDQEPEADSDESLPDDAAKLETDWTLIMRAVGVFAGVAFAVRRLAWTSSTQVSVAMALVNIFLWWLIDRTMAALVVSTIVGAAGTLFLLSVSPDVIRAPSTTLVTQTHNVSSAEPSAEPAATILGGIASPETVEAGIWILSVLFCTCLCFGNIGRRLARGRTRGRWDRQDACSR</sequence>
<organism evidence="9 10">
    <name type="scientific">Hypocrea jecorina (strain ATCC 56765 / BCRC 32924 / NRRL 11460 / Rut C-30)</name>
    <name type="common">Trichoderma reesei</name>
    <dbReference type="NCBI Taxonomy" id="1344414"/>
    <lineage>
        <taxon>Eukaryota</taxon>
        <taxon>Fungi</taxon>
        <taxon>Dikarya</taxon>
        <taxon>Ascomycota</taxon>
        <taxon>Pezizomycotina</taxon>
        <taxon>Sordariomycetes</taxon>
        <taxon>Hypocreomycetidae</taxon>
        <taxon>Hypocreales</taxon>
        <taxon>Hypocreaceae</taxon>
        <taxon>Trichoderma</taxon>
    </lineage>
</organism>
<keyword evidence="5 8" id="KW-1133">Transmembrane helix</keyword>
<dbReference type="Pfam" id="PF07281">
    <property type="entry name" value="INSIG"/>
    <property type="match status" value="1"/>
</dbReference>
<comment type="similarity">
    <text evidence="2">Belongs to the INSIG family.</text>
</comment>
<dbReference type="PANTHER" id="PTHR15301:SF3">
    <property type="entry name" value="PROTEIN NSG1-RELATED"/>
    <property type="match status" value="1"/>
</dbReference>
<reference evidence="10" key="1">
    <citation type="journal article" date="2013" name="Ind. Biotechnol.">
        <title>Comparative genomics analysis of Trichoderma reesei strains.</title>
        <authorList>
            <person name="Koike H."/>
            <person name="Aerts A."/>
            <person name="LaButti K."/>
            <person name="Grigoriev I.V."/>
            <person name="Baker S.E."/>
        </authorList>
    </citation>
    <scope>NUCLEOTIDE SEQUENCE [LARGE SCALE GENOMIC DNA]</scope>
    <source>
        <strain evidence="10">ATCC 56765 / BCRC 32924 / NRRL 11460 / Rut C-30</strain>
    </source>
</reference>
<dbReference type="InterPro" id="IPR025929">
    <property type="entry name" value="INSIG_fam"/>
</dbReference>
<feature type="region of interest" description="Disordered" evidence="7">
    <location>
        <begin position="1"/>
        <end position="47"/>
    </location>
</feature>
<evidence type="ECO:0000313" key="10">
    <source>
        <dbReference type="Proteomes" id="UP000024376"/>
    </source>
</evidence>
<gene>
    <name evidence="9" type="ORF">M419DRAFT_131841</name>
</gene>
<dbReference type="GO" id="GO:0005789">
    <property type="term" value="C:endoplasmic reticulum membrane"/>
    <property type="evidence" value="ECO:0007669"/>
    <property type="project" value="UniProtKB-SubCell"/>
</dbReference>
<feature type="transmembrane region" description="Helical" evidence="8">
    <location>
        <begin position="312"/>
        <end position="328"/>
    </location>
</feature>
<accession>A0A024S7Q8</accession>